<dbReference type="InterPro" id="IPR014871">
    <property type="entry name" value="dUTPase/dCTP_pyrophosphatase"/>
</dbReference>
<name>A0A7V1LYM9_CALAY</name>
<proteinExistence type="predicted"/>
<feature type="region of interest" description="Disordered" evidence="1">
    <location>
        <begin position="123"/>
        <end position="157"/>
    </location>
</feature>
<dbReference type="EMBL" id="DRLD01000129">
    <property type="protein sequence ID" value="HED09989.1"/>
    <property type="molecule type" value="Genomic_DNA"/>
</dbReference>
<accession>A0A7V1LYM9</accession>
<organism evidence="2">
    <name type="scientific">Caldithrix abyssi</name>
    <dbReference type="NCBI Taxonomy" id="187145"/>
    <lineage>
        <taxon>Bacteria</taxon>
        <taxon>Pseudomonadati</taxon>
        <taxon>Calditrichota</taxon>
        <taxon>Calditrichia</taxon>
        <taxon>Calditrichales</taxon>
        <taxon>Calditrichaceae</taxon>
        <taxon>Caldithrix</taxon>
    </lineage>
</organism>
<gene>
    <name evidence="2" type="ORF">ENJ10_04830</name>
</gene>
<dbReference type="Proteomes" id="UP000886005">
    <property type="component" value="Unassembled WGS sequence"/>
</dbReference>
<dbReference type="Gene3D" id="1.10.4010.10">
    <property type="entry name" value="Type II deoxyuridine triphosphatase"/>
    <property type="match status" value="2"/>
</dbReference>
<dbReference type="AlphaFoldDB" id="A0A7V1LYM9"/>
<reference evidence="2" key="1">
    <citation type="journal article" date="2020" name="mSystems">
        <title>Genome- and Community-Level Interaction Insights into Carbon Utilization and Element Cycling Functions of Hydrothermarchaeota in Hydrothermal Sediment.</title>
        <authorList>
            <person name="Zhou Z."/>
            <person name="Liu Y."/>
            <person name="Xu W."/>
            <person name="Pan J."/>
            <person name="Luo Z.H."/>
            <person name="Li M."/>
        </authorList>
    </citation>
    <scope>NUCLEOTIDE SEQUENCE [LARGE SCALE GENOMIC DNA]</scope>
    <source>
        <strain evidence="2">HyVt-456</strain>
    </source>
</reference>
<evidence type="ECO:0008006" key="3">
    <source>
        <dbReference type="Google" id="ProtNLM"/>
    </source>
</evidence>
<feature type="compositionally biased region" description="Basic and acidic residues" evidence="1">
    <location>
        <begin position="129"/>
        <end position="157"/>
    </location>
</feature>
<comment type="caution">
    <text evidence="2">The sequence shown here is derived from an EMBL/GenBank/DDBJ whole genome shotgun (WGS) entry which is preliminary data.</text>
</comment>
<dbReference type="Pfam" id="PF08761">
    <property type="entry name" value="dUTPase_2"/>
    <property type="match status" value="1"/>
</dbReference>
<dbReference type="CDD" id="cd11527">
    <property type="entry name" value="NTP-PPase_dUTPase"/>
    <property type="match status" value="1"/>
</dbReference>
<evidence type="ECO:0000313" key="2">
    <source>
        <dbReference type="EMBL" id="HED09989.1"/>
    </source>
</evidence>
<evidence type="ECO:0000256" key="1">
    <source>
        <dbReference type="SAM" id="MobiDB-lite"/>
    </source>
</evidence>
<protein>
    <recommendedName>
        <fullName evidence="3">dUTPase</fullName>
    </recommendedName>
</protein>
<dbReference type="SUPFAM" id="SSF101386">
    <property type="entry name" value="all-alpha NTP pyrophosphatases"/>
    <property type="match status" value="1"/>
</dbReference>
<sequence length="157" mass="18956">MSLLDDIFKKQYELNKRILRERHGQDYDKLCDQSRNDKETIKNRVAWLLNYNRAQIHESIELEQELPWKWWKDKDSINWDHVRIELIDELHFWVSKCQLVGLDPQKLSELYAKKNELNQIRQNKGYGSKYDKTDEHGVEDNDRIDEVLTQERGRGKG</sequence>